<sequence>MKTRSTTVSKFDADAELKLVTEIYDSRTGMWIDGGKSGESRFTYNNGKRRPFVSGVLCNGAIYFEIERVDWLNLSTWSRVLLSFNFKNDEWQKRRSTIILCSLSGTVA</sequence>
<accession>A0A8T0J043</accession>
<dbReference type="Proteomes" id="UP000822688">
    <property type="component" value="Chromosome 2"/>
</dbReference>
<organism evidence="1 2">
    <name type="scientific">Ceratodon purpureus</name>
    <name type="common">Fire moss</name>
    <name type="synonym">Dicranum purpureum</name>
    <dbReference type="NCBI Taxonomy" id="3225"/>
    <lineage>
        <taxon>Eukaryota</taxon>
        <taxon>Viridiplantae</taxon>
        <taxon>Streptophyta</taxon>
        <taxon>Embryophyta</taxon>
        <taxon>Bryophyta</taxon>
        <taxon>Bryophytina</taxon>
        <taxon>Bryopsida</taxon>
        <taxon>Dicranidae</taxon>
        <taxon>Pseudoditrichales</taxon>
        <taxon>Ditrichaceae</taxon>
        <taxon>Ceratodon</taxon>
    </lineage>
</organism>
<name>A0A8T0J043_CERPU</name>
<keyword evidence="2" id="KW-1185">Reference proteome</keyword>
<protein>
    <submittedName>
        <fullName evidence="1">Uncharacterized protein</fullName>
    </submittedName>
</protein>
<evidence type="ECO:0000313" key="2">
    <source>
        <dbReference type="Proteomes" id="UP000822688"/>
    </source>
</evidence>
<gene>
    <name evidence="1" type="ORF">KC19_2G208000</name>
</gene>
<evidence type="ECO:0000313" key="1">
    <source>
        <dbReference type="EMBL" id="KAG0588003.1"/>
    </source>
</evidence>
<dbReference type="EMBL" id="CM026422">
    <property type="protein sequence ID" value="KAG0588003.1"/>
    <property type="molecule type" value="Genomic_DNA"/>
</dbReference>
<reference evidence="1" key="1">
    <citation type="submission" date="2020-06" db="EMBL/GenBank/DDBJ databases">
        <title>WGS assembly of Ceratodon purpureus strain R40.</title>
        <authorList>
            <person name="Carey S.B."/>
            <person name="Jenkins J."/>
            <person name="Shu S."/>
            <person name="Lovell J.T."/>
            <person name="Sreedasyam A."/>
            <person name="Maumus F."/>
            <person name="Tiley G.P."/>
            <person name="Fernandez-Pozo N."/>
            <person name="Barry K."/>
            <person name="Chen C."/>
            <person name="Wang M."/>
            <person name="Lipzen A."/>
            <person name="Daum C."/>
            <person name="Saski C.A."/>
            <person name="Payton A.C."/>
            <person name="Mcbreen J.C."/>
            <person name="Conrad R.E."/>
            <person name="Kollar L.M."/>
            <person name="Olsson S."/>
            <person name="Huttunen S."/>
            <person name="Landis J.B."/>
            <person name="Wickett N.J."/>
            <person name="Johnson M.G."/>
            <person name="Rensing S.A."/>
            <person name="Grimwood J."/>
            <person name="Schmutz J."/>
            <person name="Mcdaniel S.F."/>
        </authorList>
    </citation>
    <scope>NUCLEOTIDE SEQUENCE</scope>
    <source>
        <strain evidence="1">R40</strain>
    </source>
</reference>
<proteinExistence type="predicted"/>
<comment type="caution">
    <text evidence="1">The sequence shown here is derived from an EMBL/GenBank/DDBJ whole genome shotgun (WGS) entry which is preliminary data.</text>
</comment>
<dbReference type="AlphaFoldDB" id="A0A8T0J043"/>